<reference evidence="1 2" key="2">
    <citation type="submission" date="2018-11" db="EMBL/GenBank/DDBJ databases">
        <authorList>
            <consortium name="Pathogen Informatics"/>
        </authorList>
    </citation>
    <scope>NUCLEOTIDE SEQUENCE [LARGE SCALE GENOMIC DNA]</scope>
</reference>
<evidence type="ECO:0000313" key="2">
    <source>
        <dbReference type="Proteomes" id="UP000271162"/>
    </source>
</evidence>
<dbReference type="AlphaFoldDB" id="A0A0N4YFN1"/>
<dbReference type="Proteomes" id="UP000271162">
    <property type="component" value="Unassembled WGS sequence"/>
</dbReference>
<protein>
    <submittedName>
        <fullName evidence="3">OB_NTP_bind domain-containing protein</fullName>
    </submittedName>
</protein>
<organism evidence="3">
    <name type="scientific">Nippostrongylus brasiliensis</name>
    <name type="common">Rat hookworm</name>
    <dbReference type="NCBI Taxonomy" id="27835"/>
    <lineage>
        <taxon>Eukaryota</taxon>
        <taxon>Metazoa</taxon>
        <taxon>Ecdysozoa</taxon>
        <taxon>Nematoda</taxon>
        <taxon>Chromadorea</taxon>
        <taxon>Rhabditida</taxon>
        <taxon>Rhabditina</taxon>
        <taxon>Rhabditomorpha</taxon>
        <taxon>Strongyloidea</taxon>
        <taxon>Heligmosomidae</taxon>
        <taxon>Nippostrongylus</taxon>
    </lineage>
</organism>
<reference evidence="3" key="1">
    <citation type="submission" date="2017-02" db="UniProtKB">
        <authorList>
            <consortium name="WormBaseParasite"/>
        </authorList>
    </citation>
    <scope>IDENTIFICATION</scope>
</reference>
<gene>
    <name evidence="1" type="ORF">NBR_LOCUS15573</name>
</gene>
<name>A0A0N4YFN1_NIPBR</name>
<evidence type="ECO:0000313" key="1">
    <source>
        <dbReference type="EMBL" id="VDL79167.1"/>
    </source>
</evidence>
<dbReference type="WBParaSite" id="NBR_0001557201-mRNA-1">
    <property type="protein sequence ID" value="NBR_0001557201-mRNA-1"/>
    <property type="gene ID" value="NBR_0001557201"/>
</dbReference>
<dbReference type="EMBL" id="UYSL01021796">
    <property type="protein sequence ID" value="VDL79167.1"/>
    <property type="molecule type" value="Genomic_DNA"/>
</dbReference>
<keyword evidence="2" id="KW-1185">Reference proteome</keyword>
<proteinExistence type="predicted"/>
<accession>A0A0N4YFN1</accession>
<evidence type="ECO:0000313" key="3">
    <source>
        <dbReference type="WBParaSite" id="NBR_0001557201-mRNA-1"/>
    </source>
</evidence>
<sequence>MMKRKTVKERELSEEEESSAVSLYCPEDQAGPSSIVMAIDNRAKHVRSGRKVGSFRAAISLSKLLFVSEMIRYNAKESKWENVTKPYDGCHFQKLSSLVGVSSDATYSVTKRWCDPKNRAHLLISRLAPDEITYRHTVVLRNHTPCHGECVYFHPSSRFVCVFTFVKSDFMAAFESNMSEASVFQVHTMFPSLSVVVSLSCPATIVCRRSTIDGQELALDVNWNRSVVELLSLLLRYIIGAIDQ</sequence>